<gene>
    <name evidence="2" type="ORF">SCF082_LOCUS2348</name>
</gene>
<dbReference type="Pfam" id="PF00300">
    <property type="entry name" value="His_Phos_1"/>
    <property type="match status" value="1"/>
</dbReference>
<reference evidence="2 3" key="1">
    <citation type="submission" date="2024-02" db="EMBL/GenBank/DDBJ databases">
        <authorList>
            <person name="Chen Y."/>
            <person name="Shah S."/>
            <person name="Dougan E. K."/>
            <person name="Thang M."/>
            <person name="Chan C."/>
        </authorList>
    </citation>
    <scope>NUCLEOTIDE SEQUENCE [LARGE SCALE GENOMIC DNA]</scope>
</reference>
<dbReference type="EMBL" id="CAXAMM010001137">
    <property type="protein sequence ID" value="CAK8990703.1"/>
    <property type="molecule type" value="Genomic_DNA"/>
</dbReference>
<accession>A0ABP0HKG1</accession>
<dbReference type="InterPro" id="IPR029033">
    <property type="entry name" value="His_PPase_superfam"/>
</dbReference>
<proteinExistence type="predicted"/>
<protein>
    <submittedName>
        <fullName evidence="2">Uncharacterized protein</fullName>
    </submittedName>
</protein>
<evidence type="ECO:0000313" key="3">
    <source>
        <dbReference type="Proteomes" id="UP001642464"/>
    </source>
</evidence>
<dbReference type="Proteomes" id="UP001642464">
    <property type="component" value="Unassembled WGS sequence"/>
</dbReference>
<dbReference type="CDD" id="cd07067">
    <property type="entry name" value="HP_PGM_like"/>
    <property type="match status" value="1"/>
</dbReference>
<feature type="region of interest" description="Disordered" evidence="1">
    <location>
        <begin position="238"/>
        <end position="258"/>
    </location>
</feature>
<evidence type="ECO:0000313" key="2">
    <source>
        <dbReference type="EMBL" id="CAK8990703.1"/>
    </source>
</evidence>
<name>A0ABP0HKG1_9DINO</name>
<organism evidence="2 3">
    <name type="scientific">Durusdinium trenchii</name>
    <dbReference type="NCBI Taxonomy" id="1381693"/>
    <lineage>
        <taxon>Eukaryota</taxon>
        <taxon>Sar</taxon>
        <taxon>Alveolata</taxon>
        <taxon>Dinophyceae</taxon>
        <taxon>Suessiales</taxon>
        <taxon>Symbiodiniaceae</taxon>
        <taxon>Durusdinium</taxon>
    </lineage>
</organism>
<evidence type="ECO:0000256" key="1">
    <source>
        <dbReference type="SAM" id="MobiDB-lite"/>
    </source>
</evidence>
<dbReference type="Gene3D" id="3.40.50.1240">
    <property type="entry name" value="Phosphoglycerate mutase-like"/>
    <property type="match status" value="1"/>
</dbReference>
<sequence length="432" mass="48258">MIAQTFVCKTCNAYVVMASVRWFIALSLVIGGGSTRSSISFTTTKRIRLLLVRHGLSCANVIRHYSPLLTMLQHKHFLDPPLCDCGKRRTERAAKILKDEPVDLVLSSNLMRAIETAYLQFGHRPVHVIPHIGEAHHGIKKNLMQLGSRFGIIEDLDNEPRLPEAQLEILRDFYPDISVDYGWRNDTAEVSNWAAFEDFLKSKLLPELVLLHPKSSSSYTIGIASHSIFLKNAIGRSPDRSRRSERSETSRESICFGEMPGNGRSKPFNNQVLEIFYYFDSATGELALDTASGCKTLGVSKDLAHGVPGDPSSTCRGVCVAETCDDTSHVPGLPRQLCEADVDRCVPLWRELQGKPAPLRPPVLSPELRKERQFSGPSDSETYSMRGEFPEVQSAEQKWAENWNQCVYGSTRSGCHLPEYPDTTSKEVCDCL</sequence>
<comment type="caution">
    <text evidence="2">The sequence shown here is derived from an EMBL/GenBank/DDBJ whole genome shotgun (WGS) entry which is preliminary data.</text>
</comment>
<keyword evidence="3" id="KW-1185">Reference proteome</keyword>
<dbReference type="InterPro" id="IPR013078">
    <property type="entry name" value="His_Pase_superF_clade-1"/>
</dbReference>
<dbReference type="SUPFAM" id="SSF53254">
    <property type="entry name" value="Phosphoglycerate mutase-like"/>
    <property type="match status" value="1"/>
</dbReference>
<feature type="compositionally biased region" description="Basic and acidic residues" evidence="1">
    <location>
        <begin position="238"/>
        <end position="251"/>
    </location>
</feature>